<name>A0ABQ3MYE3_9BACI</name>
<evidence type="ECO:0000259" key="3">
    <source>
        <dbReference type="Pfam" id="PF13518"/>
    </source>
</evidence>
<dbReference type="InterPro" id="IPR052057">
    <property type="entry name" value="IS150/IS1296_orfA-like"/>
</dbReference>
<dbReference type="PANTHER" id="PTHR33795:SF1">
    <property type="entry name" value="INSERTION ELEMENT IS150 PROTEIN INSJ"/>
    <property type="match status" value="1"/>
</dbReference>
<sequence>MVKFSSEYRAKIVFEYLNGGGLGELAKKYGIGSKQTVLDWVNRYKKYGNKAFDIQNTKSVYDGKFKLAVLEWMERNGASLPETALHFNINTPSTIWTWKKTYEEIGIKALIKRRGRPEQMTAKNDHQQAKEEESSELERLKRENRMLRIENEYLKKLRALIQGPVDTGKSKRK</sequence>
<feature type="domain" description="Insertion element IS150 protein InsJ-like helix-turn-helix" evidence="3">
    <location>
        <begin position="9"/>
        <end position="51"/>
    </location>
</feature>
<evidence type="ECO:0000313" key="4">
    <source>
        <dbReference type="EMBL" id="GHH96859.1"/>
    </source>
</evidence>
<comment type="caution">
    <text evidence="4">The sequence shown here is derived from an EMBL/GenBank/DDBJ whole genome shotgun (WGS) entry which is preliminary data.</text>
</comment>
<organism evidence="4 5">
    <name type="scientific">Neobacillus kokaensis</name>
    <dbReference type="NCBI Taxonomy" id="2759023"/>
    <lineage>
        <taxon>Bacteria</taxon>
        <taxon>Bacillati</taxon>
        <taxon>Bacillota</taxon>
        <taxon>Bacilli</taxon>
        <taxon>Bacillales</taxon>
        <taxon>Bacillaceae</taxon>
        <taxon>Neobacillus</taxon>
    </lineage>
</organism>
<evidence type="ECO:0000313" key="5">
    <source>
        <dbReference type="Proteomes" id="UP000637074"/>
    </source>
</evidence>
<accession>A0ABQ3MYE3</accession>
<evidence type="ECO:0000256" key="1">
    <source>
        <dbReference type="ARBA" id="ARBA00038232"/>
    </source>
</evidence>
<dbReference type="SUPFAM" id="SSF46689">
    <property type="entry name" value="Homeodomain-like"/>
    <property type="match status" value="2"/>
</dbReference>
<dbReference type="Pfam" id="PF13518">
    <property type="entry name" value="HTH_28"/>
    <property type="match status" value="2"/>
</dbReference>
<gene>
    <name evidence="4" type="ORF">AM1BK_04020</name>
</gene>
<dbReference type="Gene3D" id="1.10.10.10">
    <property type="entry name" value="Winged helix-like DNA-binding domain superfamily/Winged helix DNA-binding domain"/>
    <property type="match status" value="2"/>
</dbReference>
<dbReference type="EMBL" id="BNDS01000001">
    <property type="protein sequence ID" value="GHH96859.1"/>
    <property type="molecule type" value="Genomic_DNA"/>
</dbReference>
<keyword evidence="5" id="KW-1185">Reference proteome</keyword>
<reference evidence="4 5" key="1">
    <citation type="journal article" date="2022" name="Int. J. Syst. Evol. Microbiol.">
        <title>Neobacillus kokaensis sp. nov., isolated from soil.</title>
        <authorList>
            <person name="Yuki K."/>
            <person name="Matsubara H."/>
            <person name="Yamaguchi S."/>
        </authorList>
    </citation>
    <scope>NUCLEOTIDE SEQUENCE [LARGE SCALE GENOMIC DNA]</scope>
    <source>
        <strain evidence="4 5">LOB 377</strain>
    </source>
</reference>
<dbReference type="InterPro" id="IPR009057">
    <property type="entry name" value="Homeodomain-like_sf"/>
</dbReference>
<dbReference type="Proteomes" id="UP000637074">
    <property type="component" value="Unassembled WGS sequence"/>
</dbReference>
<feature type="compositionally biased region" description="Basic and acidic residues" evidence="2">
    <location>
        <begin position="123"/>
        <end position="139"/>
    </location>
</feature>
<dbReference type="InterPro" id="IPR036388">
    <property type="entry name" value="WH-like_DNA-bd_sf"/>
</dbReference>
<protein>
    <submittedName>
        <fullName evidence="4">Transposase</fullName>
    </submittedName>
</protein>
<dbReference type="InterPro" id="IPR055247">
    <property type="entry name" value="InsJ-like_HTH"/>
</dbReference>
<feature type="domain" description="Insertion element IS150 protein InsJ-like helix-turn-helix" evidence="3">
    <location>
        <begin position="65"/>
        <end position="117"/>
    </location>
</feature>
<dbReference type="PANTHER" id="PTHR33795">
    <property type="entry name" value="INSERTION ELEMENT IS150 PROTEIN INSJ"/>
    <property type="match status" value="1"/>
</dbReference>
<comment type="similarity">
    <text evidence="1">Belongs to the IS150/IS1296 orfA family.</text>
</comment>
<feature type="region of interest" description="Disordered" evidence="2">
    <location>
        <begin position="116"/>
        <end position="139"/>
    </location>
</feature>
<evidence type="ECO:0000256" key="2">
    <source>
        <dbReference type="SAM" id="MobiDB-lite"/>
    </source>
</evidence>
<proteinExistence type="inferred from homology"/>